<feature type="chain" id="PRO_5044841548" evidence="2">
    <location>
        <begin position="20"/>
        <end position="206"/>
    </location>
</feature>
<feature type="compositionally biased region" description="Pro residues" evidence="1">
    <location>
        <begin position="76"/>
        <end position="86"/>
    </location>
</feature>
<dbReference type="AlphaFoldDB" id="A0ABD2BNL3"/>
<organism evidence="3 4">
    <name type="scientific">Vespula squamosa</name>
    <name type="common">Southern yellow jacket</name>
    <name type="synonym">Wasp</name>
    <dbReference type="NCBI Taxonomy" id="30214"/>
    <lineage>
        <taxon>Eukaryota</taxon>
        <taxon>Metazoa</taxon>
        <taxon>Ecdysozoa</taxon>
        <taxon>Arthropoda</taxon>
        <taxon>Hexapoda</taxon>
        <taxon>Insecta</taxon>
        <taxon>Pterygota</taxon>
        <taxon>Neoptera</taxon>
        <taxon>Endopterygota</taxon>
        <taxon>Hymenoptera</taxon>
        <taxon>Apocrita</taxon>
        <taxon>Aculeata</taxon>
        <taxon>Vespoidea</taxon>
        <taxon>Vespidae</taxon>
        <taxon>Vespinae</taxon>
        <taxon>Vespula</taxon>
    </lineage>
</organism>
<dbReference type="Proteomes" id="UP001607302">
    <property type="component" value="Unassembled WGS sequence"/>
</dbReference>
<evidence type="ECO:0000256" key="1">
    <source>
        <dbReference type="SAM" id="MobiDB-lite"/>
    </source>
</evidence>
<evidence type="ECO:0000313" key="3">
    <source>
        <dbReference type="EMBL" id="KAL2734366.1"/>
    </source>
</evidence>
<dbReference type="PRINTS" id="PR01217">
    <property type="entry name" value="PRICHEXTENSN"/>
</dbReference>
<feature type="compositionally biased region" description="Basic residues" evidence="1">
    <location>
        <begin position="162"/>
        <end position="184"/>
    </location>
</feature>
<feature type="region of interest" description="Disordered" evidence="1">
    <location>
        <begin position="48"/>
        <end position="206"/>
    </location>
</feature>
<feature type="signal peptide" evidence="2">
    <location>
        <begin position="1"/>
        <end position="19"/>
    </location>
</feature>
<feature type="compositionally biased region" description="Basic residues" evidence="1">
    <location>
        <begin position="87"/>
        <end position="108"/>
    </location>
</feature>
<feature type="compositionally biased region" description="Pro residues" evidence="1">
    <location>
        <begin position="109"/>
        <end position="128"/>
    </location>
</feature>
<gene>
    <name evidence="3" type="ORF">V1478_004064</name>
</gene>
<sequence>MKKLIILLSLAIFCIAVQSEVLEPKTGVENVEGKEENLSVLEKVNELEESVLEESEFEEAELEESDEDESDELNRPPRPTKYPRPPRPTRRPRPPRPTRRPRPPRPTRRPPPGRPTRRPPPPPHGKPPQRPESEEKTEFEDIPVAFGLEEFDEIESEDYHGYHRRPPHRPPPSHRYPRPPHRRPPLPPLPPRRRPSLDEPVEPSSV</sequence>
<feature type="compositionally biased region" description="Acidic residues" evidence="1">
    <location>
        <begin position="48"/>
        <end position="71"/>
    </location>
</feature>
<dbReference type="EMBL" id="JAUDFV010000074">
    <property type="protein sequence ID" value="KAL2734366.1"/>
    <property type="molecule type" value="Genomic_DNA"/>
</dbReference>
<comment type="caution">
    <text evidence="3">The sequence shown here is derived from an EMBL/GenBank/DDBJ whole genome shotgun (WGS) entry which is preliminary data.</text>
</comment>
<keyword evidence="4" id="KW-1185">Reference proteome</keyword>
<protein>
    <submittedName>
        <fullName evidence="3">Protein TRACHEARY ELEMENT DIFFERENTIATION-RELATED 7A-like</fullName>
    </submittedName>
</protein>
<evidence type="ECO:0000313" key="4">
    <source>
        <dbReference type="Proteomes" id="UP001607302"/>
    </source>
</evidence>
<reference evidence="3 4" key="1">
    <citation type="journal article" date="2024" name="Ann. Entomol. Soc. Am.">
        <title>Genomic analyses of the southern and eastern yellowjacket wasps (Hymenoptera: Vespidae) reveal evolutionary signatures of social life.</title>
        <authorList>
            <person name="Catto M.A."/>
            <person name="Caine P.B."/>
            <person name="Orr S.E."/>
            <person name="Hunt B.G."/>
            <person name="Goodisman M.A.D."/>
        </authorList>
    </citation>
    <scope>NUCLEOTIDE SEQUENCE [LARGE SCALE GENOMIC DNA]</scope>
    <source>
        <strain evidence="3">233</strain>
        <tissue evidence="3">Head and thorax</tissue>
    </source>
</reference>
<keyword evidence="2" id="KW-0732">Signal</keyword>
<evidence type="ECO:0000256" key="2">
    <source>
        <dbReference type="SAM" id="SignalP"/>
    </source>
</evidence>
<name>A0ABD2BNL3_VESSQ</name>
<accession>A0ABD2BNL3</accession>
<proteinExistence type="predicted"/>